<evidence type="ECO:0000259" key="3">
    <source>
        <dbReference type="Pfam" id="PF04967"/>
    </source>
</evidence>
<dbReference type="AlphaFoldDB" id="A0ABD5VFU4"/>
<protein>
    <submittedName>
        <fullName evidence="5">Helix-turn-helix domain-containing protein</fullName>
    </submittedName>
</protein>
<keyword evidence="6" id="KW-1185">Reference proteome</keyword>
<evidence type="ECO:0000256" key="1">
    <source>
        <dbReference type="ARBA" id="ARBA00023015"/>
    </source>
</evidence>
<dbReference type="Gene3D" id="1.10.10.10">
    <property type="entry name" value="Winged helix-like DNA-binding domain superfamily/Winged helix DNA-binding domain"/>
    <property type="match status" value="1"/>
</dbReference>
<dbReference type="RefSeq" id="WP_336351322.1">
    <property type="nucleotide sequence ID" value="NZ_JAZAQL010000003.1"/>
</dbReference>
<dbReference type="PANTHER" id="PTHR34236:SF1">
    <property type="entry name" value="DIMETHYL SULFOXIDE REDUCTASE TRANSCRIPTIONAL ACTIVATOR"/>
    <property type="match status" value="1"/>
</dbReference>
<organism evidence="5 6">
    <name type="scientific">Halorubellus litoreus</name>
    <dbReference type="NCBI Taxonomy" id="755308"/>
    <lineage>
        <taxon>Archaea</taxon>
        <taxon>Methanobacteriati</taxon>
        <taxon>Methanobacteriota</taxon>
        <taxon>Stenosarchaea group</taxon>
        <taxon>Halobacteria</taxon>
        <taxon>Halobacteriales</taxon>
        <taxon>Halorubellaceae</taxon>
        <taxon>Halorubellus</taxon>
    </lineage>
</organism>
<accession>A0ABD5VFU4</accession>
<evidence type="ECO:0000259" key="4">
    <source>
        <dbReference type="Pfam" id="PF24278"/>
    </source>
</evidence>
<keyword evidence="2" id="KW-0804">Transcription</keyword>
<dbReference type="EMBL" id="JBHSXN010000003">
    <property type="protein sequence ID" value="MFC6954370.1"/>
    <property type="molecule type" value="Genomic_DNA"/>
</dbReference>
<name>A0ABD5VFU4_9EURY</name>
<dbReference type="InterPro" id="IPR056493">
    <property type="entry name" value="HVO_0513_N"/>
</dbReference>
<evidence type="ECO:0000313" key="6">
    <source>
        <dbReference type="Proteomes" id="UP001596395"/>
    </source>
</evidence>
<gene>
    <name evidence="5" type="ORF">ACFQGB_16015</name>
</gene>
<dbReference type="Proteomes" id="UP001596395">
    <property type="component" value="Unassembled WGS sequence"/>
</dbReference>
<evidence type="ECO:0000256" key="2">
    <source>
        <dbReference type="ARBA" id="ARBA00023163"/>
    </source>
</evidence>
<dbReference type="InterPro" id="IPR036388">
    <property type="entry name" value="WH-like_DNA-bd_sf"/>
</dbReference>
<feature type="domain" description="HTH bat-type" evidence="3">
    <location>
        <begin position="162"/>
        <end position="213"/>
    </location>
</feature>
<sequence length="224" mass="24219">MKRLRATARMAAEDAPKFYNLLANSRDVDEARLLDVNTTMDGVETLLFAIDGDTSTFEREATDSPGIESVEVASSDGEWAYALVVMRPAETPLFGALQRLGPQAGLVIRTPIVYRDGEVQCRAVGDPAPLQAALDVAPDAFEVRIDEVGSFRGVLDDPRNALSDRQLEAVRAAHRLEYYGQPRGATHEDVAAELDCSPAAASDHLQRAEAKLVDAVLDDLGPDV</sequence>
<dbReference type="PANTHER" id="PTHR34236">
    <property type="entry name" value="DIMETHYL SULFOXIDE REDUCTASE TRANSCRIPTIONAL ACTIVATOR"/>
    <property type="match status" value="1"/>
</dbReference>
<dbReference type="InterPro" id="IPR007050">
    <property type="entry name" value="HTH_bacterioopsin"/>
</dbReference>
<reference evidence="5 6" key="1">
    <citation type="journal article" date="2019" name="Int. J. Syst. Evol. Microbiol.">
        <title>The Global Catalogue of Microorganisms (GCM) 10K type strain sequencing project: providing services to taxonomists for standard genome sequencing and annotation.</title>
        <authorList>
            <consortium name="The Broad Institute Genomics Platform"/>
            <consortium name="The Broad Institute Genome Sequencing Center for Infectious Disease"/>
            <person name="Wu L."/>
            <person name="Ma J."/>
        </authorList>
    </citation>
    <scope>NUCLEOTIDE SEQUENCE [LARGE SCALE GENOMIC DNA]</scope>
    <source>
        <strain evidence="5 6">GX26</strain>
    </source>
</reference>
<keyword evidence="1" id="KW-0805">Transcription regulation</keyword>
<dbReference type="Pfam" id="PF04967">
    <property type="entry name" value="HTH_10"/>
    <property type="match status" value="1"/>
</dbReference>
<dbReference type="Pfam" id="PF24278">
    <property type="entry name" value="HVO_0513_N"/>
    <property type="match status" value="1"/>
</dbReference>
<feature type="domain" description="HVO-0513-like N-terminal" evidence="4">
    <location>
        <begin position="21"/>
        <end position="150"/>
    </location>
</feature>
<proteinExistence type="predicted"/>
<comment type="caution">
    <text evidence="5">The sequence shown here is derived from an EMBL/GenBank/DDBJ whole genome shotgun (WGS) entry which is preliminary data.</text>
</comment>
<evidence type="ECO:0000313" key="5">
    <source>
        <dbReference type="EMBL" id="MFC6954370.1"/>
    </source>
</evidence>